<sequence>YYGFQRCWAEIHDGMKRHETLIVHPLQKLKTLIFRGEFYLWKQLSSILQVQMLSMTHGMTPRIVTFAHDLKSLISLSLDHRPWAVNTSRTMSRICGTYWCLK</sequence>
<evidence type="ECO:0000313" key="1">
    <source>
        <dbReference type="EMBL" id="MCE0481967.1"/>
    </source>
</evidence>
<dbReference type="Proteomes" id="UP000823775">
    <property type="component" value="Unassembled WGS sequence"/>
</dbReference>
<organism evidence="1 2">
    <name type="scientific">Datura stramonium</name>
    <name type="common">Jimsonweed</name>
    <name type="synonym">Common thornapple</name>
    <dbReference type="NCBI Taxonomy" id="4076"/>
    <lineage>
        <taxon>Eukaryota</taxon>
        <taxon>Viridiplantae</taxon>
        <taxon>Streptophyta</taxon>
        <taxon>Embryophyta</taxon>
        <taxon>Tracheophyta</taxon>
        <taxon>Spermatophyta</taxon>
        <taxon>Magnoliopsida</taxon>
        <taxon>eudicotyledons</taxon>
        <taxon>Gunneridae</taxon>
        <taxon>Pentapetalae</taxon>
        <taxon>asterids</taxon>
        <taxon>lamiids</taxon>
        <taxon>Solanales</taxon>
        <taxon>Solanaceae</taxon>
        <taxon>Solanoideae</taxon>
        <taxon>Datureae</taxon>
        <taxon>Datura</taxon>
    </lineage>
</organism>
<feature type="non-terminal residue" evidence="1">
    <location>
        <position position="102"/>
    </location>
</feature>
<reference evidence="1 2" key="1">
    <citation type="journal article" date="2021" name="BMC Genomics">
        <title>Datura genome reveals duplications of psychoactive alkaloid biosynthetic genes and high mutation rate following tissue culture.</title>
        <authorList>
            <person name="Rajewski A."/>
            <person name="Carter-House D."/>
            <person name="Stajich J."/>
            <person name="Litt A."/>
        </authorList>
    </citation>
    <scope>NUCLEOTIDE SEQUENCE [LARGE SCALE GENOMIC DNA]</scope>
    <source>
        <strain evidence="1">AR-01</strain>
    </source>
</reference>
<dbReference type="EMBL" id="JACEIK010005644">
    <property type="protein sequence ID" value="MCE0481967.1"/>
    <property type="molecule type" value="Genomic_DNA"/>
</dbReference>
<evidence type="ECO:0000313" key="2">
    <source>
        <dbReference type="Proteomes" id="UP000823775"/>
    </source>
</evidence>
<feature type="non-terminal residue" evidence="1">
    <location>
        <position position="1"/>
    </location>
</feature>
<accession>A0ABS8VP75</accession>
<comment type="caution">
    <text evidence="1">The sequence shown here is derived from an EMBL/GenBank/DDBJ whole genome shotgun (WGS) entry which is preliminary data.</text>
</comment>
<protein>
    <submittedName>
        <fullName evidence="1">Uncharacterized protein</fullName>
    </submittedName>
</protein>
<proteinExistence type="predicted"/>
<name>A0ABS8VP75_DATST</name>
<gene>
    <name evidence="1" type="ORF">HAX54_040193</name>
</gene>
<keyword evidence="2" id="KW-1185">Reference proteome</keyword>